<proteinExistence type="predicted"/>
<reference evidence="3" key="1">
    <citation type="submission" date="2018-07" db="EMBL/GenBank/DDBJ databases">
        <title>Giant CbK-like Caulobacter bacteriophages have genetically divergent genomes.</title>
        <authorList>
            <person name="Wilson K.M."/>
            <person name="Ely B."/>
        </authorList>
    </citation>
    <scope>NUCLEOTIDE SEQUENCE [LARGE SCALE GENOMIC DNA]</scope>
</reference>
<protein>
    <submittedName>
        <fullName evidence="2">Uncharacterized protein</fullName>
    </submittedName>
</protein>
<name>A0A385ED34_9CAUD</name>
<reference evidence="2 3" key="3">
    <citation type="submission" date="2018-09" db="EMBL/GenBank/DDBJ databases">
        <title>Giant CbK-like Caulobacter bacteriophages have genetically divergent genomes.</title>
        <authorList>
            <person name="Wilson K."/>
            <person name="Ely B."/>
        </authorList>
    </citation>
    <scope>NUCLEOTIDE SEQUENCE [LARGE SCALE GENOMIC DNA]</scope>
</reference>
<sequence>MPDLSRIGLRCVSTAFSVCVAFLDTAAPLDTVAFRAAHGARPLSIGNP</sequence>
<keyword evidence="3" id="KW-1185">Reference proteome</keyword>
<evidence type="ECO:0000313" key="1">
    <source>
        <dbReference type="EMBL" id="AXQ69054.1"/>
    </source>
</evidence>
<evidence type="ECO:0000313" key="2">
    <source>
        <dbReference type="EMBL" id="AXQ69570.1"/>
    </source>
</evidence>
<organism evidence="2 3">
    <name type="scientific">Caulobacter phage CcrBL9</name>
    <dbReference type="NCBI Taxonomy" id="2283270"/>
    <lineage>
        <taxon>Viruses</taxon>
        <taxon>Duplodnaviria</taxon>
        <taxon>Heunggongvirae</taxon>
        <taxon>Uroviricota</taxon>
        <taxon>Caudoviricetes</taxon>
        <taxon>Jeanschmidtviridae</taxon>
        <taxon>Bertelyvirus</taxon>
        <taxon>Bertelyvirus BL9</taxon>
    </lineage>
</organism>
<gene>
    <name evidence="1" type="ORF">CcrBL9_gp030c</name>
    <name evidence="2" type="ORF">CcrBL9_gp546c</name>
</gene>
<accession>A0A385ED34</accession>
<reference evidence="2" key="2">
    <citation type="submission" date="2018-07" db="EMBL/GenBank/DDBJ databases">
        <authorList>
            <person name="Quirk P.G."/>
            <person name="Krulwich T.A."/>
        </authorList>
    </citation>
    <scope>NUCLEOTIDE SEQUENCE</scope>
</reference>
<dbReference type="EMBL" id="MH588546">
    <property type="protein sequence ID" value="AXQ69054.1"/>
    <property type="molecule type" value="Genomic_DNA"/>
</dbReference>
<evidence type="ECO:0000313" key="3">
    <source>
        <dbReference type="Proteomes" id="UP000259421"/>
    </source>
</evidence>
<dbReference type="EMBL" id="MH588546">
    <property type="protein sequence ID" value="AXQ69570.1"/>
    <property type="molecule type" value="Genomic_DNA"/>
</dbReference>
<dbReference type="Proteomes" id="UP000259421">
    <property type="component" value="Segment"/>
</dbReference>